<dbReference type="SUPFAM" id="SSF54184">
    <property type="entry name" value="Penicillin-binding protein 2x (pbp-2x), c-terminal domain"/>
    <property type="match status" value="1"/>
</dbReference>
<dbReference type="Proteomes" id="UP000253517">
    <property type="component" value="Unassembled WGS sequence"/>
</dbReference>
<dbReference type="GO" id="GO:0051301">
    <property type="term" value="P:cell division"/>
    <property type="evidence" value="ECO:0007669"/>
    <property type="project" value="UniProtKB-KW"/>
</dbReference>
<dbReference type="GO" id="GO:0004180">
    <property type="term" value="F:carboxypeptidase activity"/>
    <property type="evidence" value="ECO:0007669"/>
    <property type="project" value="UniProtKB-KW"/>
</dbReference>
<dbReference type="InterPro" id="IPR005543">
    <property type="entry name" value="PASTA_dom"/>
</dbReference>
<feature type="domain" description="PASTA" evidence="5">
    <location>
        <begin position="611"/>
        <end position="670"/>
    </location>
</feature>
<dbReference type="PROSITE" id="PS51178">
    <property type="entry name" value="PASTA"/>
    <property type="match status" value="1"/>
</dbReference>
<evidence type="ECO:0000256" key="1">
    <source>
        <dbReference type="ARBA" id="ARBA00004370"/>
    </source>
</evidence>
<dbReference type="EMBL" id="QPJS01000001">
    <property type="protein sequence ID" value="RCX04745.1"/>
    <property type="molecule type" value="Genomic_DNA"/>
</dbReference>
<evidence type="ECO:0000256" key="4">
    <source>
        <dbReference type="SAM" id="Phobius"/>
    </source>
</evidence>
<dbReference type="Gene3D" id="3.40.710.10">
    <property type="entry name" value="DD-peptidase/beta-lactamase superfamily"/>
    <property type="match status" value="1"/>
</dbReference>
<dbReference type="InterPro" id="IPR036138">
    <property type="entry name" value="PBP_dimer_sf"/>
</dbReference>
<dbReference type="InterPro" id="IPR012338">
    <property type="entry name" value="Beta-lactam/transpept-like"/>
</dbReference>
<evidence type="ECO:0000256" key="3">
    <source>
        <dbReference type="ARBA" id="ARBA00023136"/>
    </source>
</evidence>
<dbReference type="Pfam" id="PF03793">
    <property type="entry name" value="PASTA"/>
    <property type="match status" value="1"/>
</dbReference>
<evidence type="ECO:0000259" key="5">
    <source>
        <dbReference type="PROSITE" id="PS51178"/>
    </source>
</evidence>
<dbReference type="AlphaFoldDB" id="A0A369A6F2"/>
<keyword evidence="7" id="KW-1185">Reference proteome</keyword>
<sequence length="671" mass="75356">MRDLQKKIQKRIYLLAIMLVLPFIAIVYKLVILQWVEGPELKAKVEEQIIKYHTIPPIRGNIYSADRKLLATSVPTFDVYFDPIAVSRDIWSNELDALAAKLAQFSKTKGEWTRILSAGRQSGNRYIKLLENLTFSELQQIKQFPIFRHGKFKGGLIVEQKAHRRMPMGTIAERTIGYSSANRGQTGLEGACDIWLKGKEGKRWMQRMAKGHWKPINNGWDEDPVNGYDVVSTLDSRIQDILHHELLQTLINFEADHGTAVVMEVKTGKIKAMVNLGRTEGGYYAERLNYAIWESSEPGSTFKLLTAMILLEDKKADTNTLIDIGNGSWVFYDRIVTESNFSEKGSLESSGQITLAKAFEQSSNVAFARLVFEHYKDQPSAFVDKLYKMGLHKSVNFEIKGETAPMIPHPEDKTQWSGITLPWMAFGYQTSFTPLQLLTVYNAIANDGVMVRPYIVEEIRNSKRVIKRFGTTVLNSSVCSRQTLEKLKVLLANVVRQGTAKHLYNPAVPLAGKTGTAKLDYWKEKNSRKYRASFAGYFPADQPQYSIIVVVDRPNPDKAYYGSKVAAPVAARSASAIMGLTPASMPVDSRPAERILALSKSKKDPHELEDHVRKQVMPNLVGLTMAQAVALMENKGFKVSSTGSGPVNWQYPPQGSQLSRSVLIELKSFNP</sequence>
<keyword evidence="3 4" id="KW-0472">Membrane</keyword>
<comment type="caution">
    <text evidence="6">The sequence shown here is derived from an EMBL/GenBank/DDBJ whole genome shotgun (WGS) entry which is preliminary data.</text>
</comment>
<evidence type="ECO:0000256" key="2">
    <source>
        <dbReference type="ARBA" id="ARBA00022645"/>
    </source>
</evidence>
<dbReference type="GO" id="GO:0005886">
    <property type="term" value="C:plasma membrane"/>
    <property type="evidence" value="ECO:0007669"/>
    <property type="project" value="TreeGrafter"/>
</dbReference>
<dbReference type="GO" id="GO:0071555">
    <property type="term" value="P:cell wall organization"/>
    <property type="evidence" value="ECO:0007669"/>
    <property type="project" value="TreeGrafter"/>
</dbReference>
<proteinExistence type="predicted"/>
<keyword evidence="2" id="KW-0645">Protease</keyword>
<dbReference type="Pfam" id="PF00905">
    <property type="entry name" value="Transpeptidase"/>
    <property type="match status" value="1"/>
</dbReference>
<keyword evidence="6" id="KW-0132">Cell division</keyword>
<keyword evidence="4" id="KW-0812">Transmembrane</keyword>
<gene>
    <name evidence="6" type="ORF">DES35_10115</name>
</gene>
<comment type="subcellular location">
    <subcellularLocation>
        <location evidence="1">Membrane</location>
    </subcellularLocation>
</comment>
<evidence type="ECO:0000313" key="6">
    <source>
        <dbReference type="EMBL" id="RCX04745.1"/>
    </source>
</evidence>
<dbReference type="SUPFAM" id="SSF56601">
    <property type="entry name" value="beta-lactamase/transpeptidase-like"/>
    <property type="match status" value="1"/>
</dbReference>
<dbReference type="Gene3D" id="3.90.1310.10">
    <property type="entry name" value="Penicillin-binding protein 2a (Domain 2)"/>
    <property type="match status" value="1"/>
</dbReference>
<keyword evidence="2" id="KW-0121">Carboxypeptidase</keyword>
<accession>A0A369A6F2</accession>
<feature type="transmembrane region" description="Helical" evidence="4">
    <location>
        <begin position="12"/>
        <end position="36"/>
    </location>
</feature>
<keyword evidence="6" id="KW-0131">Cell cycle</keyword>
<protein>
    <submittedName>
        <fullName evidence="6">Cell division protein FtsI (Penicillin-binding protein 3)</fullName>
    </submittedName>
</protein>
<keyword evidence="4" id="KW-1133">Transmembrane helix</keyword>
<evidence type="ECO:0000313" key="7">
    <source>
        <dbReference type="Proteomes" id="UP000253517"/>
    </source>
</evidence>
<dbReference type="PANTHER" id="PTHR30627:SF1">
    <property type="entry name" value="PEPTIDOGLYCAN D,D-TRANSPEPTIDASE FTSI"/>
    <property type="match status" value="1"/>
</dbReference>
<keyword evidence="2" id="KW-0378">Hydrolase</keyword>
<dbReference type="RefSeq" id="WP_114365488.1">
    <property type="nucleotide sequence ID" value="NZ_BHZF01000001.1"/>
</dbReference>
<dbReference type="SUPFAM" id="SSF56519">
    <property type="entry name" value="Penicillin binding protein dimerisation domain"/>
    <property type="match status" value="1"/>
</dbReference>
<organism evidence="6 7">
    <name type="scientific">Schleiferia thermophila</name>
    <dbReference type="NCBI Taxonomy" id="884107"/>
    <lineage>
        <taxon>Bacteria</taxon>
        <taxon>Pseudomonadati</taxon>
        <taxon>Bacteroidota</taxon>
        <taxon>Flavobacteriia</taxon>
        <taxon>Flavobacteriales</taxon>
        <taxon>Schleiferiaceae</taxon>
        <taxon>Schleiferia</taxon>
    </lineage>
</organism>
<dbReference type="InterPro" id="IPR050515">
    <property type="entry name" value="Beta-lactam/transpept"/>
</dbReference>
<dbReference type="InterPro" id="IPR005311">
    <property type="entry name" value="PBP_dimer"/>
</dbReference>
<dbReference type="PANTHER" id="PTHR30627">
    <property type="entry name" value="PEPTIDOGLYCAN D,D-TRANSPEPTIDASE"/>
    <property type="match status" value="1"/>
</dbReference>
<dbReference type="GO" id="GO:0008658">
    <property type="term" value="F:penicillin binding"/>
    <property type="evidence" value="ECO:0007669"/>
    <property type="project" value="InterPro"/>
</dbReference>
<dbReference type="Pfam" id="PF03717">
    <property type="entry name" value="PBP_dimer"/>
    <property type="match status" value="1"/>
</dbReference>
<reference evidence="6 7" key="1">
    <citation type="submission" date="2018-07" db="EMBL/GenBank/DDBJ databases">
        <title>Genomic Encyclopedia of Type Strains, Phase IV (KMG-IV): sequencing the most valuable type-strain genomes for metagenomic binning, comparative biology and taxonomic classification.</title>
        <authorList>
            <person name="Goeker M."/>
        </authorList>
    </citation>
    <scope>NUCLEOTIDE SEQUENCE [LARGE SCALE GENOMIC DNA]</scope>
    <source>
        <strain evidence="6 7">DSM 21410</strain>
    </source>
</reference>
<name>A0A369A6F2_9FLAO</name>
<dbReference type="InterPro" id="IPR001460">
    <property type="entry name" value="PCN-bd_Tpept"/>
</dbReference>
<dbReference type="Gene3D" id="3.30.450.330">
    <property type="match status" value="1"/>
</dbReference>